<dbReference type="Pfam" id="PF03747">
    <property type="entry name" value="ADP_ribosyl_GH"/>
    <property type="match status" value="1"/>
</dbReference>
<keyword evidence="3" id="KW-0460">Magnesium</keyword>
<dbReference type="AlphaFoldDB" id="A0A6V8LPZ8"/>
<dbReference type="EMBL" id="BLTE01000011">
    <property type="protein sequence ID" value="GFK94632.1"/>
    <property type="molecule type" value="Genomic_DNA"/>
</dbReference>
<dbReference type="PANTHER" id="PTHR16222">
    <property type="entry name" value="ADP-RIBOSYLGLYCOHYDROLASE"/>
    <property type="match status" value="1"/>
</dbReference>
<evidence type="ECO:0000313" key="4">
    <source>
        <dbReference type="EMBL" id="GFK94632.1"/>
    </source>
</evidence>
<name>A0A6V8LPZ8_9BACT</name>
<keyword evidence="5" id="KW-1185">Reference proteome</keyword>
<proteinExistence type="inferred from homology"/>
<accession>A0A6V8LPZ8</accession>
<evidence type="ECO:0008006" key="6">
    <source>
        <dbReference type="Google" id="ProtNLM"/>
    </source>
</evidence>
<dbReference type="GO" id="GO:0016787">
    <property type="term" value="F:hydrolase activity"/>
    <property type="evidence" value="ECO:0007669"/>
    <property type="project" value="UniProtKB-KW"/>
</dbReference>
<comment type="similarity">
    <text evidence="1">Belongs to the ADP-ribosylglycohydrolase family.</text>
</comment>
<comment type="cofactor">
    <cofactor evidence="3">
        <name>Mg(2+)</name>
        <dbReference type="ChEBI" id="CHEBI:18420"/>
    </cofactor>
    <text evidence="3">Binds 2 magnesium ions per subunit.</text>
</comment>
<organism evidence="4 5">
    <name type="scientific">Fundidesulfovibrio magnetotacticus</name>
    <dbReference type="NCBI Taxonomy" id="2730080"/>
    <lineage>
        <taxon>Bacteria</taxon>
        <taxon>Pseudomonadati</taxon>
        <taxon>Thermodesulfobacteriota</taxon>
        <taxon>Desulfovibrionia</taxon>
        <taxon>Desulfovibrionales</taxon>
        <taxon>Desulfovibrionaceae</taxon>
        <taxon>Fundidesulfovibrio</taxon>
    </lineage>
</organism>
<feature type="binding site" evidence="3">
    <location>
        <position position="58"/>
    </location>
    <ligand>
        <name>Mg(2+)</name>
        <dbReference type="ChEBI" id="CHEBI:18420"/>
        <label>1</label>
    </ligand>
</feature>
<sequence length="301" mass="31523">MDNASAMVWGALAGDSLALGVHWIYDQAAIAARHGRISGLTDPPPGSYHPNRRAGQFTHYGDQTLLLLESVADCGGFDPADYSRRWRALFEGGYDGYLDRATKATLARLAEGWEPQDAGSASDDLAGASRIAPVVLALRADPEACVKACRAQTALTHNNAKVLDAAECFARTALACLEGTPPAEALVRSLEGRLPGSPLHAWMDAGLAAAGEDSVAAVARFGQSCHVDGAFQSVVQLIARHQDAPAEALADSAMAGGDSAARNLIVGMVLCAWKGLEALPPQWIEGLDARERIATALAKTA</sequence>
<evidence type="ECO:0000256" key="3">
    <source>
        <dbReference type="PIRSR" id="PIRSR605502-1"/>
    </source>
</evidence>
<keyword evidence="2" id="KW-0378">Hydrolase</keyword>
<gene>
    <name evidence="4" type="ORF">NNJEOMEG_02479</name>
</gene>
<dbReference type="Proteomes" id="UP000494245">
    <property type="component" value="Unassembled WGS sequence"/>
</dbReference>
<reference evidence="4 5" key="2">
    <citation type="submission" date="2020-05" db="EMBL/GenBank/DDBJ databases">
        <title>Draft genome sequence of Desulfovibrio sp. strainFSS-1.</title>
        <authorList>
            <person name="Shimoshige H."/>
            <person name="Kobayashi H."/>
            <person name="Maekawa T."/>
        </authorList>
    </citation>
    <scope>NUCLEOTIDE SEQUENCE [LARGE SCALE GENOMIC DNA]</scope>
    <source>
        <strain evidence="4 5">SIID29052-01</strain>
    </source>
</reference>
<keyword evidence="3" id="KW-0479">Metal-binding</keyword>
<dbReference type="PANTHER" id="PTHR16222:SF24">
    <property type="entry name" value="ADP-RIBOSYLHYDROLASE ARH3"/>
    <property type="match status" value="1"/>
</dbReference>
<evidence type="ECO:0000256" key="2">
    <source>
        <dbReference type="ARBA" id="ARBA00022801"/>
    </source>
</evidence>
<evidence type="ECO:0000256" key="1">
    <source>
        <dbReference type="ARBA" id="ARBA00010702"/>
    </source>
</evidence>
<dbReference type="RefSeq" id="WP_173084888.1">
    <property type="nucleotide sequence ID" value="NZ_BLTE01000011.1"/>
</dbReference>
<dbReference type="InterPro" id="IPR036705">
    <property type="entry name" value="Ribosyl_crysJ1_sf"/>
</dbReference>
<reference evidence="4 5" key="1">
    <citation type="submission" date="2020-04" db="EMBL/GenBank/DDBJ databases">
        <authorList>
            <consortium name="Desulfovibrio sp. FSS-1 genome sequencing consortium"/>
            <person name="Shimoshige H."/>
            <person name="Kobayashi H."/>
            <person name="Maekawa T."/>
        </authorList>
    </citation>
    <scope>NUCLEOTIDE SEQUENCE [LARGE SCALE GENOMIC DNA]</scope>
    <source>
        <strain evidence="4 5">SIID29052-01</strain>
    </source>
</reference>
<protein>
    <recommendedName>
        <fullName evidence="6">ADP-ribosylglycohydrolase</fullName>
    </recommendedName>
</protein>
<dbReference type="SUPFAM" id="SSF101478">
    <property type="entry name" value="ADP-ribosylglycohydrolase"/>
    <property type="match status" value="1"/>
</dbReference>
<comment type="caution">
    <text evidence="4">The sequence shown here is derived from an EMBL/GenBank/DDBJ whole genome shotgun (WGS) entry which is preliminary data.</text>
</comment>
<evidence type="ECO:0000313" key="5">
    <source>
        <dbReference type="Proteomes" id="UP000494245"/>
    </source>
</evidence>
<dbReference type="GO" id="GO:0046872">
    <property type="term" value="F:metal ion binding"/>
    <property type="evidence" value="ECO:0007669"/>
    <property type="project" value="UniProtKB-KW"/>
</dbReference>
<dbReference type="InterPro" id="IPR050792">
    <property type="entry name" value="ADP-ribosylglycohydrolase"/>
</dbReference>
<dbReference type="Gene3D" id="1.10.4080.10">
    <property type="entry name" value="ADP-ribosylation/Crystallin J1"/>
    <property type="match status" value="1"/>
</dbReference>
<feature type="binding site" evidence="3">
    <location>
        <position position="258"/>
    </location>
    <ligand>
        <name>Mg(2+)</name>
        <dbReference type="ChEBI" id="CHEBI:18420"/>
        <label>1</label>
    </ligand>
</feature>
<dbReference type="InterPro" id="IPR005502">
    <property type="entry name" value="Ribosyl_crysJ1"/>
</dbReference>